<dbReference type="AlphaFoldDB" id="A0A7J0DMR1"/>
<keyword evidence="4" id="KW-1185">Reference proteome</keyword>
<dbReference type="GO" id="GO:0051087">
    <property type="term" value="F:protein-folding chaperone binding"/>
    <property type="evidence" value="ECO:0007669"/>
    <property type="project" value="InterPro"/>
</dbReference>
<dbReference type="InterPro" id="IPR009012">
    <property type="entry name" value="GrpE_head"/>
</dbReference>
<dbReference type="GO" id="GO:0000774">
    <property type="term" value="F:adenyl-nucleotide exchange factor activity"/>
    <property type="evidence" value="ECO:0007669"/>
    <property type="project" value="InterPro"/>
</dbReference>
<protein>
    <submittedName>
        <fullName evidence="3">Uncharacterized protein</fullName>
    </submittedName>
</protein>
<dbReference type="OrthoDB" id="201635at2759"/>
<dbReference type="Pfam" id="PF01025">
    <property type="entry name" value="GrpE"/>
    <property type="match status" value="1"/>
</dbReference>
<reference evidence="4" key="1">
    <citation type="submission" date="2019-07" db="EMBL/GenBank/DDBJ databases">
        <title>De Novo Assembly of kiwifruit Actinidia rufa.</title>
        <authorList>
            <person name="Sugita-Konishi S."/>
            <person name="Sato K."/>
            <person name="Mori E."/>
            <person name="Abe Y."/>
            <person name="Kisaki G."/>
            <person name="Hamano K."/>
            <person name="Suezawa K."/>
            <person name="Otani M."/>
            <person name="Fukuda T."/>
            <person name="Manabe T."/>
            <person name="Gomi K."/>
            <person name="Tabuchi M."/>
            <person name="Akimitsu K."/>
            <person name="Kataoka I."/>
        </authorList>
    </citation>
    <scope>NUCLEOTIDE SEQUENCE [LARGE SCALE GENOMIC DNA]</scope>
    <source>
        <strain evidence="4">cv. Fuchu</strain>
    </source>
</reference>
<name>A0A7J0DMR1_9ERIC</name>
<feature type="region of interest" description="Disordered" evidence="2">
    <location>
        <begin position="86"/>
        <end position="113"/>
    </location>
</feature>
<organism evidence="3 4">
    <name type="scientific">Actinidia rufa</name>
    <dbReference type="NCBI Taxonomy" id="165716"/>
    <lineage>
        <taxon>Eukaryota</taxon>
        <taxon>Viridiplantae</taxon>
        <taxon>Streptophyta</taxon>
        <taxon>Embryophyta</taxon>
        <taxon>Tracheophyta</taxon>
        <taxon>Spermatophyta</taxon>
        <taxon>Magnoliopsida</taxon>
        <taxon>eudicotyledons</taxon>
        <taxon>Gunneridae</taxon>
        <taxon>Pentapetalae</taxon>
        <taxon>asterids</taxon>
        <taxon>Ericales</taxon>
        <taxon>Actinidiaceae</taxon>
        <taxon>Actinidia</taxon>
    </lineage>
</organism>
<dbReference type="Proteomes" id="UP000585474">
    <property type="component" value="Unassembled WGS sequence"/>
</dbReference>
<keyword evidence="1" id="KW-0143">Chaperone</keyword>
<dbReference type="GO" id="GO:0006457">
    <property type="term" value="P:protein folding"/>
    <property type="evidence" value="ECO:0007669"/>
    <property type="project" value="InterPro"/>
</dbReference>
<evidence type="ECO:0000256" key="2">
    <source>
        <dbReference type="SAM" id="MobiDB-lite"/>
    </source>
</evidence>
<comment type="caution">
    <text evidence="3">The sequence shown here is derived from an EMBL/GenBank/DDBJ whole genome shotgun (WGS) entry which is preliminary data.</text>
</comment>
<dbReference type="Gene3D" id="2.30.22.10">
    <property type="entry name" value="Head domain of nucleotide exchange factor GrpE"/>
    <property type="match status" value="1"/>
</dbReference>
<accession>A0A7J0DMR1</accession>
<feature type="compositionally biased region" description="Polar residues" evidence="2">
    <location>
        <begin position="100"/>
        <end position="113"/>
    </location>
</feature>
<proteinExistence type="predicted"/>
<evidence type="ECO:0000313" key="3">
    <source>
        <dbReference type="EMBL" id="GFS38396.1"/>
    </source>
</evidence>
<dbReference type="SUPFAM" id="SSF51064">
    <property type="entry name" value="Head domain of nucleotide exchange factor GrpE"/>
    <property type="match status" value="1"/>
</dbReference>
<evidence type="ECO:0000256" key="1">
    <source>
        <dbReference type="ARBA" id="ARBA00023186"/>
    </source>
</evidence>
<gene>
    <name evidence="3" type="ORF">Acr_00g0057260</name>
</gene>
<dbReference type="InterPro" id="IPR000740">
    <property type="entry name" value="GrpE"/>
</dbReference>
<dbReference type="EMBL" id="BJWL01000312">
    <property type="protein sequence ID" value="GFS38396.1"/>
    <property type="molecule type" value="Genomic_DNA"/>
</dbReference>
<evidence type="ECO:0000313" key="4">
    <source>
        <dbReference type="Proteomes" id="UP000585474"/>
    </source>
</evidence>
<dbReference type="GO" id="GO:0042803">
    <property type="term" value="F:protein homodimerization activity"/>
    <property type="evidence" value="ECO:0007669"/>
    <property type="project" value="InterPro"/>
</dbReference>
<sequence>MAFSTSFATLGTSTVVAESISACLCLNKLSKDSQPLGELLTFILGHGVHEAIALEESQEFKAGIVSQEVHRGFRLGNRLLRPATIKVSTGPGKKKPTAGTEISTWQHPQQLLE</sequence>